<dbReference type="Proteomes" id="UP001209257">
    <property type="component" value="Unassembled WGS sequence"/>
</dbReference>
<dbReference type="RefSeq" id="WP_262992362.1">
    <property type="nucleotide sequence ID" value="NZ_JAOTJC010000005.1"/>
</dbReference>
<proteinExistence type="predicted"/>
<accession>A0ABT2VKV4</accession>
<dbReference type="Pfam" id="PF10531">
    <property type="entry name" value="SLBB"/>
    <property type="match status" value="1"/>
</dbReference>
<dbReference type="PANTHER" id="PTHR33619">
    <property type="entry name" value="POLYSACCHARIDE EXPORT PROTEIN GFCE-RELATED"/>
    <property type="match status" value="1"/>
</dbReference>
<feature type="domain" description="Polysaccharide export protein N-terminal" evidence="2">
    <location>
        <begin position="20"/>
        <end position="94"/>
    </location>
</feature>
<dbReference type="Gene3D" id="3.10.560.10">
    <property type="entry name" value="Outer membrane lipoprotein wza domain like"/>
    <property type="match status" value="1"/>
</dbReference>
<dbReference type="InterPro" id="IPR019554">
    <property type="entry name" value="Soluble_ligand-bd"/>
</dbReference>
<gene>
    <name evidence="4" type="ORF">OCL06_03470</name>
</gene>
<evidence type="ECO:0000259" key="2">
    <source>
        <dbReference type="Pfam" id="PF02563"/>
    </source>
</evidence>
<keyword evidence="1" id="KW-0732">Signal</keyword>
<feature type="domain" description="Soluble ligand binding" evidence="3">
    <location>
        <begin position="100"/>
        <end position="146"/>
    </location>
</feature>
<name>A0ABT2VKV4_9ALTE</name>
<organism evidence="4 5">
    <name type="scientific">Alteromonas salexigens</name>
    <dbReference type="NCBI Taxonomy" id="2982530"/>
    <lineage>
        <taxon>Bacteria</taxon>
        <taxon>Pseudomonadati</taxon>
        <taxon>Pseudomonadota</taxon>
        <taxon>Gammaproteobacteria</taxon>
        <taxon>Alteromonadales</taxon>
        <taxon>Alteromonadaceae</taxon>
        <taxon>Alteromonas/Salinimonas group</taxon>
        <taxon>Alteromonas</taxon>
    </lineage>
</organism>
<sequence length="171" mass="18748">MYRVLFTMWLGLMNINVHAEQTDIPLGIGDAVKVVVFNEPDLLVNMKVDANGVIHVPLIGDIHAVGLTAQQLDEKITAMLEADYLVAPQVSVIVEAFRPFYIKGEVTRAGSYDYVIGLTVDQAIAIAGGLRERAASDDWQLIRGPQKKLLTVTADTQVLPGDIIEIPESFF</sequence>
<dbReference type="PANTHER" id="PTHR33619:SF3">
    <property type="entry name" value="POLYSACCHARIDE EXPORT PROTEIN GFCE-RELATED"/>
    <property type="match status" value="1"/>
</dbReference>
<reference evidence="5" key="1">
    <citation type="submission" date="2023-07" db="EMBL/GenBank/DDBJ databases">
        <title>Study on multiphase classification of strain Alteromonas salexigens isolated from the Yellow Sea.</title>
        <authorList>
            <person name="Sun L."/>
        </authorList>
    </citation>
    <scope>NUCLEOTIDE SEQUENCE [LARGE SCALE GENOMIC DNA]</scope>
    <source>
        <strain evidence="5">ASW11-19</strain>
    </source>
</reference>
<evidence type="ECO:0000313" key="5">
    <source>
        <dbReference type="Proteomes" id="UP001209257"/>
    </source>
</evidence>
<comment type="caution">
    <text evidence="4">The sequence shown here is derived from an EMBL/GenBank/DDBJ whole genome shotgun (WGS) entry which is preliminary data.</text>
</comment>
<dbReference type="InterPro" id="IPR003715">
    <property type="entry name" value="Poly_export_N"/>
</dbReference>
<dbReference type="EMBL" id="JAOTJC010000005">
    <property type="protein sequence ID" value="MCU7553659.1"/>
    <property type="molecule type" value="Genomic_DNA"/>
</dbReference>
<dbReference type="Gene3D" id="3.30.1950.10">
    <property type="entry name" value="wza like domain"/>
    <property type="match status" value="1"/>
</dbReference>
<dbReference type="Pfam" id="PF02563">
    <property type="entry name" value="Poly_export"/>
    <property type="match status" value="1"/>
</dbReference>
<evidence type="ECO:0000313" key="4">
    <source>
        <dbReference type="EMBL" id="MCU7553659.1"/>
    </source>
</evidence>
<evidence type="ECO:0000259" key="3">
    <source>
        <dbReference type="Pfam" id="PF10531"/>
    </source>
</evidence>
<keyword evidence="5" id="KW-1185">Reference proteome</keyword>
<dbReference type="InterPro" id="IPR049712">
    <property type="entry name" value="Poly_export"/>
</dbReference>
<protein>
    <submittedName>
        <fullName evidence="4">Polysaccharide export protein</fullName>
    </submittedName>
</protein>
<evidence type="ECO:0000256" key="1">
    <source>
        <dbReference type="ARBA" id="ARBA00022729"/>
    </source>
</evidence>